<dbReference type="NCBIfam" id="NF006597">
    <property type="entry name" value="PRK09134.1"/>
    <property type="match status" value="1"/>
</dbReference>
<sequence length="258" mass="27078">MTTTDQSRAPVALVTGAGRRLGRAIALALARAGWDVAVHYRASRRDAEEVVRDIVALGRRAVPLHAELSDEAAVRRLLPAAVDALGPVTCVVNNASLFDYDSAADFTAAKLDAHMRANVAAPVLLAQALHEHTAEGAQSVVINLLDQKLYNPNPDFLSYTLSKAALHTATTLLAQALAPKVRVVGVAPGITMVSGDQSAASFEKAHTQTPLGRSSTPEDIAAAVLYAATARAVTGTTLLVDGGQHLLPLPRDVMFLAK</sequence>
<dbReference type="InterPro" id="IPR036291">
    <property type="entry name" value="NAD(P)-bd_dom_sf"/>
</dbReference>
<dbReference type="Pfam" id="PF13561">
    <property type="entry name" value="adh_short_C2"/>
    <property type="match status" value="1"/>
</dbReference>
<accession>A0A6I3XHQ0</accession>
<protein>
    <submittedName>
        <fullName evidence="3">SDR family oxidoreductase</fullName>
    </submittedName>
</protein>
<reference evidence="3 4" key="1">
    <citation type="submission" date="2019-11" db="EMBL/GenBank/DDBJ databases">
        <title>Draft Genome Sequences of Six Type Strains of the Genus Massilia.</title>
        <authorList>
            <person name="Miess H."/>
            <person name="Frediansyah A."/>
            <person name="Goeker M."/>
            <person name="Gross H."/>
        </authorList>
    </citation>
    <scope>NUCLEOTIDE SEQUENCE [LARGE SCALE GENOMIC DNA]</scope>
    <source>
        <strain evidence="3 4">DSM 17513</strain>
    </source>
</reference>
<comment type="caution">
    <text evidence="3">The sequence shown here is derived from an EMBL/GenBank/DDBJ whole genome shotgun (WGS) entry which is preliminary data.</text>
</comment>
<dbReference type="PANTHER" id="PTHR43639">
    <property type="entry name" value="OXIDOREDUCTASE, SHORT-CHAIN DEHYDROGENASE/REDUCTASE FAMILY (AFU_ORTHOLOGUE AFUA_5G02870)"/>
    <property type="match status" value="1"/>
</dbReference>
<dbReference type="Gene3D" id="3.40.50.720">
    <property type="entry name" value="NAD(P)-binding Rossmann-like Domain"/>
    <property type="match status" value="1"/>
</dbReference>
<dbReference type="AlphaFoldDB" id="A0A6I3XHQ0"/>
<dbReference type="EMBL" id="WNWM01000002">
    <property type="protein sequence ID" value="MUI13171.1"/>
    <property type="molecule type" value="Genomic_DNA"/>
</dbReference>
<dbReference type="PRINTS" id="PR00081">
    <property type="entry name" value="GDHRDH"/>
</dbReference>
<keyword evidence="4" id="KW-1185">Reference proteome</keyword>
<organism evidence="3 4">
    <name type="scientific">Pseudoduganella dura</name>
    <dbReference type="NCBI Taxonomy" id="321982"/>
    <lineage>
        <taxon>Bacteria</taxon>
        <taxon>Pseudomonadati</taxon>
        <taxon>Pseudomonadota</taxon>
        <taxon>Betaproteobacteria</taxon>
        <taxon>Burkholderiales</taxon>
        <taxon>Oxalobacteraceae</taxon>
        <taxon>Telluria group</taxon>
        <taxon>Pseudoduganella</taxon>
    </lineage>
</organism>
<dbReference type="RefSeq" id="WP_155709005.1">
    <property type="nucleotide sequence ID" value="NZ_BMWU01000011.1"/>
</dbReference>
<dbReference type="SUPFAM" id="SSF51735">
    <property type="entry name" value="NAD(P)-binding Rossmann-fold domains"/>
    <property type="match status" value="1"/>
</dbReference>
<name>A0A6I3XHQ0_9BURK</name>
<keyword evidence="2" id="KW-0560">Oxidoreductase</keyword>
<dbReference type="InterPro" id="IPR002347">
    <property type="entry name" value="SDR_fam"/>
</dbReference>
<evidence type="ECO:0000256" key="1">
    <source>
        <dbReference type="ARBA" id="ARBA00006484"/>
    </source>
</evidence>
<evidence type="ECO:0000313" key="4">
    <source>
        <dbReference type="Proteomes" id="UP000431684"/>
    </source>
</evidence>
<gene>
    <name evidence="3" type="ORF">GJV26_11980</name>
</gene>
<dbReference type="PANTHER" id="PTHR43639:SF1">
    <property type="entry name" value="SHORT-CHAIN DEHYDROGENASE_REDUCTASE FAMILY PROTEIN"/>
    <property type="match status" value="1"/>
</dbReference>
<comment type="similarity">
    <text evidence="1">Belongs to the short-chain dehydrogenases/reductases (SDR) family.</text>
</comment>
<evidence type="ECO:0000256" key="2">
    <source>
        <dbReference type="ARBA" id="ARBA00023002"/>
    </source>
</evidence>
<evidence type="ECO:0000313" key="3">
    <source>
        <dbReference type="EMBL" id="MUI13171.1"/>
    </source>
</evidence>
<proteinExistence type="inferred from homology"/>
<dbReference type="GO" id="GO:0016491">
    <property type="term" value="F:oxidoreductase activity"/>
    <property type="evidence" value="ECO:0007669"/>
    <property type="project" value="UniProtKB-KW"/>
</dbReference>
<dbReference type="Proteomes" id="UP000431684">
    <property type="component" value="Unassembled WGS sequence"/>
</dbReference>
<dbReference type="OrthoDB" id="5292672at2"/>